<evidence type="ECO:0000313" key="3">
    <source>
        <dbReference type="Proteomes" id="UP001401887"/>
    </source>
</evidence>
<organism evidence="2 3">
    <name type="scientific">Deinococcus carri</name>
    <dbReference type="NCBI Taxonomy" id="1211323"/>
    <lineage>
        <taxon>Bacteria</taxon>
        <taxon>Thermotogati</taxon>
        <taxon>Deinococcota</taxon>
        <taxon>Deinococci</taxon>
        <taxon>Deinococcales</taxon>
        <taxon>Deinococcaceae</taxon>
        <taxon>Deinococcus</taxon>
    </lineage>
</organism>
<evidence type="ECO:0000313" key="2">
    <source>
        <dbReference type="EMBL" id="GAA5513706.1"/>
    </source>
</evidence>
<accession>A0ABP9W8N8</accession>
<comment type="caution">
    <text evidence="2">The sequence shown here is derived from an EMBL/GenBank/DDBJ whole genome shotgun (WGS) entry which is preliminary data.</text>
</comment>
<dbReference type="Proteomes" id="UP001401887">
    <property type="component" value="Unassembled WGS sequence"/>
</dbReference>
<evidence type="ECO:0008006" key="4">
    <source>
        <dbReference type="Google" id="ProtNLM"/>
    </source>
</evidence>
<name>A0ABP9W8N8_9DEIO</name>
<proteinExistence type="predicted"/>
<sequence length="138" mass="14458">MKFLILIALLVGVVLFLRMRKRSAGQASSGSTQPPGTAGLDEETALRPDIDPAALAAARASITPAVPDEILSDALLDATPKQLATLIASVPTDVMAAAVGHDASTQPRTQARAEDLAQLRKVGEAVDDLEIWSFGEKN</sequence>
<evidence type="ECO:0000256" key="1">
    <source>
        <dbReference type="SAM" id="MobiDB-lite"/>
    </source>
</evidence>
<protein>
    <recommendedName>
        <fullName evidence="4">Magnesium transporter MgtE intracellular domain-containing protein</fullName>
    </recommendedName>
</protein>
<gene>
    <name evidence="2" type="ORF">Dcar01_02451</name>
</gene>
<reference evidence="2 3" key="1">
    <citation type="submission" date="2024-02" db="EMBL/GenBank/DDBJ databases">
        <title>Deinococcus carri NBRC 110142.</title>
        <authorList>
            <person name="Ichikawa N."/>
            <person name="Katano-Makiyama Y."/>
            <person name="Hidaka K."/>
        </authorList>
    </citation>
    <scope>NUCLEOTIDE SEQUENCE [LARGE SCALE GENOMIC DNA]</scope>
    <source>
        <strain evidence="2 3">NBRC 110142</strain>
    </source>
</reference>
<feature type="region of interest" description="Disordered" evidence="1">
    <location>
        <begin position="24"/>
        <end position="45"/>
    </location>
</feature>
<dbReference type="RefSeq" id="WP_345465525.1">
    <property type="nucleotide sequence ID" value="NZ_BAABRP010000009.1"/>
</dbReference>
<dbReference type="EMBL" id="BAABRP010000009">
    <property type="protein sequence ID" value="GAA5513706.1"/>
    <property type="molecule type" value="Genomic_DNA"/>
</dbReference>
<feature type="compositionally biased region" description="Polar residues" evidence="1">
    <location>
        <begin position="25"/>
        <end position="35"/>
    </location>
</feature>
<keyword evidence="3" id="KW-1185">Reference proteome</keyword>